<dbReference type="GO" id="GO:0000724">
    <property type="term" value="P:double-strand break repair via homologous recombination"/>
    <property type="evidence" value="ECO:0007669"/>
    <property type="project" value="TreeGrafter"/>
</dbReference>
<dbReference type="RefSeq" id="XP_047756131.1">
    <property type="nucleotide sequence ID" value="XM_047901456.1"/>
</dbReference>
<feature type="compositionally biased region" description="Polar residues" evidence="7">
    <location>
        <begin position="480"/>
        <end position="489"/>
    </location>
</feature>
<dbReference type="PANTHER" id="PTHR12162">
    <property type="entry name" value="NIBRIN-RELATED"/>
    <property type="match status" value="1"/>
</dbReference>
<protein>
    <recommendedName>
        <fullName evidence="8">FHA domain-containing protein</fullName>
    </recommendedName>
</protein>
<dbReference type="PROSITE" id="PS50006">
    <property type="entry name" value="FHA_DOMAIN"/>
    <property type="match status" value="1"/>
</dbReference>
<keyword evidence="4" id="KW-0539">Nucleus</keyword>
<keyword evidence="2" id="KW-0227">DNA damage</keyword>
<evidence type="ECO:0000256" key="3">
    <source>
        <dbReference type="ARBA" id="ARBA00023204"/>
    </source>
</evidence>
<evidence type="ECO:0000256" key="2">
    <source>
        <dbReference type="ARBA" id="ARBA00022763"/>
    </source>
</evidence>
<dbReference type="GeneID" id="71982186"/>
<comment type="similarity">
    <text evidence="5">Belongs to the Nibrin family.</text>
</comment>
<evidence type="ECO:0000256" key="6">
    <source>
        <dbReference type="SAM" id="Coils"/>
    </source>
</evidence>
<proteinExistence type="inferred from homology"/>
<dbReference type="GO" id="GO:0030870">
    <property type="term" value="C:Mre11 complex"/>
    <property type="evidence" value="ECO:0007669"/>
    <property type="project" value="InterPro"/>
</dbReference>
<dbReference type="Proteomes" id="UP000756132">
    <property type="component" value="Chromosome 1"/>
</dbReference>
<dbReference type="OrthoDB" id="552194at2759"/>
<feature type="compositionally biased region" description="Low complexity" evidence="7">
    <location>
        <begin position="707"/>
        <end position="728"/>
    </location>
</feature>
<name>A0A9Q8L6G8_PASFU</name>
<feature type="compositionally biased region" description="Acidic residues" evidence="7">
    <location>
        <begin position="768"/>
        <end position="777"/>
    </location>
</feature>
<keyword evidence="6" id="KW-0175">Coiled coil</keyword>
<dbReference type="Gene3D" id="3.40.50.10980">
    <property type="entry name" value="Nibrin, BRCT2 domain"/>
    <property type="match status" value="1"/>
</dbReference>
<dbReference type="KEGG" id="ffu:CLAFUR5_02308"/>
<evidence type="ECO:0000256" key="7">
    <source>
        <dbReference type="SAM" id="MobiDB-lite"/>
    </source>
</evidence>
<feature type="domain" description="FHA" evidence="8">
    <location>
        <begin position="24"/>
        <end position="90"/>
    </location>
</feature>
<dbReference type="EMBL" id="CP090163">
    <property type="protein sequence ID" value="UJO11765.1"/>
    <property type="molecule type" value="Genomic_DNA"/>
</dbReference>
<comment type="subcellular location">
    <subcellularLocation>
        <location evidence="1">Nucleus</location>
    </subcellularLocation>
</comment>
<dbReference type="InterPro" id="IPR032429">
    <property type="entry name" value="Nibrin_BRCT2"/>
</dbReference>
<reference evidence="9" key="2">
    <citation type="journal article" date="2022" name="Microb. Genom.">
        <title>A chromosome-scale genome assembly of the tomato pathogen Cladosporium fulvum reveals a compartmentalized genome architecture and the presence of a dispensable chromosome.</title>
        <authorList>
            <person name="Zaccaron A.Z."/>
            <person name="Chen L.H."/>
            <person name="Samaras A."/>
            <person name="Stergiopoulos I."/>
        </authorList>
    </citation>
    <scope>NUCLEOTIDE SEQUENCE</scope>
    <source>
        <strain evidence="9">Race5_Kim</strain>
    </source>
</reference>
<feature type="compositionally biased region" description="Basic and acidic residues" evidence="7">
    <location>
        <begin position="539"/>
        <end position="549"/>
    </location>
</feature>
<dbReference type="GO" id="GO:0007095">
    <property type="term" value="P:mitotic G2 DNA damage checkpoint signaling"/>
    <property type="evidence" value="ECO:0007669"/>
    <property type="project" value="InterPro"/>
</dbReference>
<sequence>MWILSADNSLLDGKRIWLRPGTSYLFGRFSGKIDGVRVRYVPDEGSVSRKHLFLTVADVKPGSSTSIYEKAAITATDSSKAGTVINGQILNEKKGDGSERALDGNQYTIKLGQASFLLHLEWKPVVLSFTNIGKIAKSKGTALADEKKKLESADVKLSTEYLTNETTHVVAKKRNTAAGLQALVQARWLITDSFVSALAETVKPQGHDENGSPGPSLLEEDIDANWPKEKDYIVPTGGEPVSRPNGYLKPDETRAEVFSPYTFVFLSQSQFDSLMPVITGGGGKALLFEFKEDETTTEDLVNYCKELAGKKNHRNFVLSREPGPGGIVVVRIMGDSREGPFKEVIEGFYEALDQRSIEQSELLDAILTKDCSNFRKPHGRATQLSMADDQDTASSNTRRLAPTRSQEASARSSPSAETRRGTRSTQKVPTTEKEPEETASEQPAIRRRRKIITQPKFNFDDDFDPSQIIKADEDEEHEPGTSQAPSLQSMDVDEPSQVGTQRSTRKRPAPDETAQDAESEQQFLDRLLPGIAAAKRRKTEALKKGDAAPKKATPTPEPEVEIKDEKPVKRGAKTKISDVAIKAKVEARRKAEDEARQKDDEAIEEMRNADLTEELKNYEAPVELFDVPLRPRPQPTTVTNPEWKDRPNYKKFQSNKNKNRANAETQGRAETQRVIISLEPVPNKGHGLGDEYWLDTEDLRRSKKSQSKSQSQTQRSAASASRPSQSQSGIPAPRQALTNDEGEPLEDDQHAFRRRVERSREIDAANEVADDVFDDDTTQTTRATPSQRKTAASGKRPAAQAKLTDSAPPAKRQATQRSTAASSRAPPPIMVDDESDDDPTAFRRRRR</sequence>
<dbReference type="AlphaFoldDB" id="A0A9Q8L6G8"/>
<dbReference type="GO" id="GO:0003684">
    <property type="term" value="F:damaged DNA binding"/>
    <property type="evidence" value="ECO:0007669"/>
    <property type="project" value="TreeGrafter"/>
</dbReference>
<feature type="region of interest" description="Disordered" evidence="7">
    <location>
        <begin position="626"/>
        <end position="847"/>
    </location>
</feature>
<feature type="compositionally biased region" description="Low complexity" evidence="7">
    <location>
        <begin position="812"/>
        <end position="824"/>
    </location>
</feature>
<keyword evidence="10" id="KW-1185">Reference proteome</keyword>
<feature type="compositionally biased region" description="Polar residues" evidence="7">
    <location>
        <begin position="392"/>
        <end position="416"/>
    </location>
</feature>
<keyword evidence="3" id="KW-0234">DNA repair</keyword>
<dbReference type="OMA" id="GIGDHYW"/>
<evidence type="ECO:0000259" key="8">
    <source>
        <dbReference type="PROSITE" id="PS50006"/>
    </source>
</evidence>
<dbReference type="InterPro" id="IPR040227">
    <property type="entry name" value="Nibrin-rel"/>
</dbReference>
<reference evidence="9" key="1">
    <citation type="submission" date="2021-12" db="EMBL/GenBank/DDBJ databases">
        <authorList>
            <person name="Zaccaron A."/>
            <person name="Stergiopoulos I."/>
        </authorList>
    </citation>
    <scope>NUCLEOTIDE SEQUENCE</scope>
    <source>
        <strain evidence="9">Race5_Kim</strain>
    </source>
</reference>
<feature type="compositionally biased region" description="Polar residues" evidence="7">
    <location>
        <begin position="651"/>
        <end position="669"/>
    </location>
</feature>
<dbReference type="InterPro" id="IPR008984">
    <property type="entry name" value="SMAD_FHA_dom_sf"/>
</dbReference>
<dbReference type="InterPro" id="IPR000253">
    <property type="entry name" value="FHA_dom"/>
</dbReference>
<feature type="region of interest" description="Disordered" evidence="7">
    <location>
        <begin position="379"/>
        <end position="574"/>
    </location>
</feature>
<evidence type="ECO:0000313" key="9">
    <source>
        <dbReference type="EMBL" id="UJO11765.1"/>
    </source>
</evidence>
<dbReference type="PANTHER" id="PTHR12162:SF0">
    <property type="entry name" value="NIBRIN"/>
    <property type="match status" value="1"/>
</dbReference>
<accession>A0A9Q8L6G8</accession>
<gene>
    <name evidence="9" type="ORF">CLAFUR5_02308</name>
</gene>
<evidence type="ECO:0000256" key="1">
    <source>
        <dbReference type="ARBA" id="ARBA00004123"/>
    </source>
</evidence>
<evidence type="ECO:0000256" key="5">
    <source>
        <dbReference type="ARBA" id="ARBA00044757"/>
    </source>
</evidence>
<dbReference type="InterPro" id="IPR043014">
    <property type="entry name" value="Nibrin_BRCT2_sf"/>
</dbReference>
<evidence type="ECO:0000313" key="10">
    <source>
        <dbReference type="Proteomes" id="UP000756132"/>
    </source>
</evidence>
<evidence type="ECO:0000256" key="4">
    <source>
        <dbReference type="ARBA" id="ARBA00023242"/>
    </source>
</evidence>
<dbReference type="SUPFAM" id="SSF49879">
    <property type="entry name" value="SMAD/FHA domain"/>
    <property type="match status" value="1"/>
</dbReference>
<feature type="coiled-coil region" evidence="6">
    <location>
        <begin position="581"/>
        <end position="608"/>
    </location>
</feature>
<organism evidence="9 10">
    <name type="scientific">Passalora fulva</name>
    <name type="common">Tomato leaf mold</name>
    <name type="synonym">Cladosporium fulvum</name>
    <dbReference type="NCBI Taxonomy" id="5499"/>
    <lineage>
        <taxon>Eukaryota</taxon>
        <taxon>Fungi</taxon>
        <taxon>Dikarya</taxon>
        <taxon>Ascomycota</taxon>
        <taxon>Pezizomycotina</taxon>
        <taxon>Dothideomycetes</taxon>
        <taxon>Dothideomycetidae</taxon>
        <taxon>Mycosphaerellales</taxon>
        <taxon>Mycosphaerellaceae</taxon>
        <taxon>Fulvia</taxon>
    </lineage>
</organism>
<dbReference type="Gene3D" id="2.60.200.20">
    <property type="match status" value="1"/>
</dbReference>
<dbReference type="Pfam" id="PF16508">
    <property type="entry name" value="NIBRIN_BRCT_II"/>
    <property type="match status" value="1"/>
</dbReference>